<comment type="catalytic activity">
    <reaction evidence="1">
        <text>S-ubiquitinyl-[E2 ubiquitin-conjugating enzyme]-L-cysteine + [acceptor protein]-L-lysine = [E2 ubiquitin-conjugating enzyme]-L-cysteine + N(6)-ubiquitinyl-[acceptor protein]-L-lysine.</text>
        <dbReference type="EC" id="2.3.2.27"/>
    </reaction>
</comment>
<dbReference type="GO" id="GO:0016874">
    <property type="term" value="F:ligase activity"/>
    <property type="evidence" value="ECO:0007669"/>
    <property type="project" value="UniProtKB-KW"/>
</dbReference>
<comment type="subcellular location">
    <subcellularLocation>
        <location evidence="2">Endomembrane system</location>
        <topology evidence="2">Multi-pass membrane protein</topology>
    </subcellularLocation>
</comment>
<feature type="region of interest" description="Disordered" evidence="15">
    <location>
        <begin position="717"/>
        <end position="738"/>
    </location>
</feature>
<evidence type="ECO:0000313" key="19">
    <source>
        <dbReference type="EMBL" id="SAM82568.1"/>
    </source>
</evidence>
<keyword evidence="6 16" id="KW-0812">Transmembrane</keyword>
<feature type="transmembrane region" description="Helical" evidence="16">
    <location>
        <begin position="525"/>
        <end position="551"/>
    </location>
</feature>
<keyword evidence="11" id="KW-0862">Zinc</keyword>
<reference evidence="20" key="1">
    <citation type="submission" date="2016-04" db="EMBL/GenBank/DDBJ databases">
        <authorList>
            <person name="Guldener U."/>
            <person name="Guldener U."/>
        </authorList>
    </citation>
    <scope>NUCLEOTIDE SEQUENCE [LARGE SCALE GENOMIC DNA]</scope>
    <source>
        <strain evidence="20">UB2112</strain>
    </source>
</reference>
<evidence type="ECO:0000256" key="1">
    <source>
        <dbReference type="ARBA" id="ARBA00000900"/>
    </source>
</evidence>
<evidence type="ECO:0000256" key="8">
    <source>
        <dbReference type="ARBA" id="ARBA00022729"/>
    </source>
</evidence>
<evidence type="ECO:0000256" key="12">
    <source>
        <dbReference type="ARBA" id="ARBA00022989"/>
    </source>
</evidence>
<dbReference type="Pfam" id="PF11145">
    <property type="entry name" value="DUF2921"/>
    <property type="match status" value="1"/>
</dbReference>
<dbReference type="Pfam" id="PF13639">
    <property type="entry name" value="zf-RING_2"/>
    <property type="match status" value="1"/>
</dbReference>
<evidence type="ECO:0000256" key="2">
    <source>
        <dbReference type="ARBA" id="ARBA00004127"/>
    </source>
</evidence>
<evidence type="ECO:0000256" key="3">
    <source>
        <dbReference type="ARBA" id="ARBA00004906"/>
    </source>
</evidence>
<name>A0A1K0G561_9BASI</name>
<feature type="domain" description="RING-type" evidence="18">
    <location>
        <begin position="773"/>
        <end position="801"/>
    </location>
</feature>
<evidence type="ECO:0000256" key="9">
    <source>
        <dbReference type="ARBA" id="ARBA00022771"/>
    </source>
</evidence>
<keyword evidence="13 16" id="KW-0472">Membrane</keyword>
<evidence type="ECO:0000256" key="4">
    <source>
        <dbReference type="ARBA" id="ARBA00012483"/>
    </source>
</evidence>
<feature type="transmembrane region" description="Helical" evidence="16">
    <location>
        <begin position="571"/>
        <end position="592"/>
    </location>
</feature>
<dbReference type="Gene3D" id="3.30.40.10">
    <property type="entry name" value="Zinc/RING finger domain, C3HC4 (zinc finger)"/>
    <property type="match status" value="1"/>
</dbReference>
<dbReference type="GO" id="GO:0008270">
    <property type="term" value="F:zinc ion binding"/>
    <property type="evidence" value="ECO:0007669"/>
    <property type="project" value="UniProtKB-KW"/>
</dbReference>
<dbReference type="GO" id="GO:0061630">
    <property type="term" value="F:ubiquitin protein ligase activity"/>
    <property type="evidence" value="ECO:0007669"/>
    <property type="project" value="UniProtKB-EC"/>
</dbReference>
<evidence type="ECO:0000256" key="6">
    <source>
        <dbReference type="ARBA" id="ARBA00022692"/>
    </source>
</evidence>
<dbReference type="SMART" id="SM00184">
    <property type="entry name" value="RING"/>
    <property type="match status" value="1"/>
</dbReference>
<dbReference type="EMBL" id="LT558124">
    <property type="protein sequence ID" value="SAM82568.1"/>
    <property type="molecule type" value="Genomic_DNA"/>
</dbReference>
<dbReference type="EC" id="2.3.2.27" evidence="4"/>
<evidence type="ECO:0000256" key="15">
    <source>
        <dbReference type="SAM" id="MobiDB-lite"/>
    </source>
</evidence>
<evidence type="ECO:0000256" key="5">
    <source>
        <dbReference type="ARBA" id="ARBA00022679"/>
    </source>
</evidence>
<dbReference type="InterPro" id="IPR021319">
    <property type="entry name" value="DUF2921"/>
</dbReference>
<evidence type="ECO:0000256" key="11">
    <source>
        <dbReference type="ARBA" id="ARBA00022833"/>
    </source>
</evidence>
<organism evidence="19 20">
    <name type="scientific">Ustilago bromivora</name>
    <dbReference type="NCBI Taxonomy" id="307758"/>
    <lineage>
        <taxon>Eukaryota</taxon>
        <taxon>Fungi</taxon>
        <taxon>Dikarya</taxon>
        <taxon>Basidiomycota</taxon>
        <taxon>Ustilaginomycotina</taxon>
        <taxon>Ustilaginomycetes</taxon>
        <taxon>Ustilaginales</taxon>
        <taxon>Ustilaginaceae</taxon>
        <taxon>Ustilago</taxon>
    </lineage>
</organism>
<evidence type="ECO:0000259" key="18">
    <source>
        <dbReference type="PROSITE" id="PS50089"/>
    </source>
</evidence>
<evidence type="ECO:0000313" key="20">
    <source>
        <dbReference type="Proteomes" id="UP000179920"/>
    </source>
</evidence>
<dbReference type="AlphaFoldDB" id="A0A1K0G561"/>
<keyword evidence="8 17" id="KW-0732">Signal</keyword>
<feature type="chain" id="PRO_5009664121" description="RING-type E3 ubiquitin transferase" evidence="17">
    <location>
        <begin position="26"/>
        <end position="807"/>
    </location>
</feature>
<evidence type="ECO:0000256" key="14">
    <source>
        <dbReference type="PROSITE-ProRule" id="PRU00175"/>
    </source>
</evidence>
<keyword evidence="19" id="KW-0436">Ligase</keyword>
<dbReference type="PANTHER" id="PTHR22763:SF162">
    <property type="entry name" value="TRANSMEMBRANE E3 UBIQUITIN-PROTEIN LIGASE 1"/>
    <property type="match status" value="1"/>
</dbReference>
<evidence type="ECO:0000256" key="10">
    <source>
        <dbReference type="ARBA" id="ARBA00022786"/>
    </source>
</evidence>
<gene>
    <name evidence="19" type="ORF">UBRO_05194</name>
</gene>
<dbReference type="GO" id="GO:0043161">
    <property type="term" value="P:proteasome-mediated ubiquitin-dependent protein catabolic process"/>
    <property type="evidence" value="ECO:0007669"/>
    <property type="project" value="TreeGrafter"/>
</dbReference>
<proteinExistence type="predicted"/>
<keyword evidence="10" id="KW-0833">Ubl conjugation pathway</keyword>
<keyword evidence="12 16" id="KW-1133">Transmembrane helix</keyword>
<dbReference type="OrthoDB" id="9984778at2759"/>
<dbReference type="PROSITE" id="PS50089">
    <property type="entry name" value="ZF_RING_2"/>
    <property type="match status" value="1"/>
</dbReference>
<sequence>MRGHSSSALVLAVILLTTLPNCIQASFLGTLLFGKDTLEPVRNAIQQTEQLRQEVYGWYKHNATQQANFTVTPDPADVYKLLPADYSGRSMVAPDGSYYKDVEGYYKGEWSGWDFSTQANRSLATDSKLSHTLADKAPKGSDEPKYVEGVDPEKLRLDRGSFNWLTTELGHVDVHLREEHLLPGNVSLITGSLSFNQPKGSRSEEDSVDFSLEGLHFLPTGSLFLHALADETPHSTDVRTSLSLIPEGNNETTNATISAINKAFQLRIDMLQRIIDSGSYDGDDSPSVSPALKHNCSLHVYGQFSSAGPFAEVQPQIDALESEAKHSTGISTIPRPQLRLSLTAFSPECQVVLATHRAAPLTGLLQIRIWKKAVNYAIIYFLVLLLQTYLLVQQMEATATPSGLLKVSDKTFLAQSVLDAYGCLIHLSVAVALKNETEKPLLACAFVSGVCFLGFGYRYTITVYRAQADAGPSPPTAAEPAAGEGENTIFSATLNAITPTTNTNTATANAETTAEADRARRRGRVIFATGLFLFMVGFFPIFTITLLLPVLYSFWIPQIYRNVMRGTRKAILKRCVVGITLTRLFVPMYFLLCPDNVLMSETSRWGWVLAGWLGLQASVLAGQDLSGPHWFLRQSWVPQGAEVGVWEYHPPLSGAEEDGEEGRVYGDCPICLNPIEKRQKKQRRPAAKSKSWFGFSGSNRGYDRLEQAEKFDLPYSVDKSCSRHQPPPGRENRTTGVSGRVKHHLANTIHQMLAWKESLGAANEAIRGKRMDVMIAPCSHAFHTKCLERWLGIKGECPSCRSALPSV</sequence>
<dbReference type="GO" id="GO:0012505">
    <property type="term" value="C:endomembrane system"/>
    <property type="evidence" value="ECO:0007669"/>
    <property type="project" value="UniProtKB-SubCell"/>
</dbReference>
<keyword evidence="9 14" id="KW-0863">Zinc-finger</keyword>
<evidence type="ECO:0000256" key="16">
    <source>
        <dbReference type="SAM" id="Phobius"/>
    </source>
</evidence>
<dbReference type="Proteomes" id="UP000179920">
    <property type="component" value="Chromosome VIII"/>
</dbReference>
<keyword evidence="5" id="KW-0808">Transferase</keyword>
<dbReference type="InterPro" id="IPR050731">
    <property type="entry name" value="HRD1_E3_ubiq-ligases"/>
</dbReference>
<keyword evidence="7" id="KW-0479">Metal-binding</keyword>
<protein>
    <recommendedName>
        <fullName evidence="4">RING-type E3 ubiquitin transferase</fullName>
        <ecNumber evidence="4">2.3.2.27</ecNumber>
    </recommendedName>
</protein>
<dbReference type="InterPro" id="IPR001841">
    <property type="entry name" value="Znf_RING"/>
</dbReference>
<dbReference type="InterPro" id="IPR013083">
    <property type="entry name" value="Znf_RING/FYVE/PHD"/>
</dbReference>
<accession>A0A1K0G561</accession>
<evidence type="ECO:0000256" key="17">
    <source>
        <dbReference type="SAM" id="SignalP"/>
    </source>
</evidence>
<feature type="transmembrane region" description="Helical" evidence="16">
    <location>
        <begin position="373"/>
        <end position="392"/>
    </location>
</feature>
<feature type="signal peptide" evidence="17">
    <location>
        <begin position="1"/>
        <end position="25"/>
    </location>
</feature>
<dbReference type="SUPFAM" id="SSF57850">
    <property type="entry name" value="RING/U-box"/>
    <property type="match status" value="1"/>
</dbReference>
<dbReference type="PANTHER" id="PTHR22763">
    <property type="entry name" value="RING ZINC FINGER PROTEIN"/>
    <property type="match status" value="1"/>
</dbReference>
<feature type="transmembrane region" description="Helical" evidence="16">
    <location>
        <begin position="439"/>
        <end position="457"/>
    </location>
</feature>
<comment type="pathway">
    <text evidence="3">Protein modification; protein ubiquitination.</text>
</comment>
<feature type="transmembrane region" description="Helical" evidence="16">
    <location>
        <begin position="412"/>
        <end position="433"/>
    </location>
</feature>
<evidence type="ECO:0000256" key="7">
    <source>
        <dbReference type="ARBA" id="ARBA00022723"/>
    </source>
</evidence>
<evidence type="ECO:0000256" key="13">
    <source>
        <dbReference type="ARBA" id="ARBA00023136"/>
    </source>
</evidence>